<sequence length="61" mass="6439">MKLLLAGATGLVGHQVLLKALARRIDPAERIADALLEAALNPSVGVRTITAEHLVLFLVVV</sequence>
<dbReference type="Proteomes" id="UP001187868">
    <property type="component" value="Unassembled WGS sequence"/>
</dbReference>
<dbReference type="EMBL" id="JAWLLM010000018">
    <property type="protein sequence ID" value="MDV7043984.1"/>
    <property type="molecule type" value="Genomic_DNA"/>
</dbReference>
<reference evidence="1 2" key="1">
    <citation type="submission" date="2023-10" db="EMBL/GenBank/DDBJ databases">
        <title>Clonality and diversity in the soft rot Dickeya solani phytopathogen.</title>
        <authorList>
            <person name="Pedron J."/>
            <person name="Van Gijisegem F."/>
            <person name="Portier P."/>
            <person name="Taghouti G."/>
        </authorList>
    </citation>
    <scope>NUCLEOTIDE SEQUENCE [LARGE SCALE GENOMIC DNA]</scope>
    <source>
        <strain evidence="1 2">FVG2-MFV017-A9</strain>
    </source>
</reference>
<name>A0ABU4EIY8_9GAMM</name>
<accession>A0ABU4EIY8</accession>
<evidence type="ECO:0000313" key="2">
    <source>
        <dbReference type="Proteomes" id="UP001187868"/>
    </source>
</evidence>
<proteinExistence type="predicted"/>
<comment type="caution">
    <text evidence="1">The sequence shown here is derived from an EMBL/GenBank/DDBJ whole genome shotgun (WGS) entry which is preliminary data.</text>
</comment>
<organism evidence="1 2">
    <name type="scientific">Dickeya solani</name>
    <dbReference type="NCBI Taxonomy" id="1089444"/>
    <lineage>
        <taxon>Bacteria</taxon>
        <taxon>Pseudomonadati</taxon>
        <taxon>Pseudomonadota</taxon>
        <taxon>Gammaproteobacteria</taxon>
        <taxon>Enterobacterales</taxon>
        <taxon>Pectobacteriaceae</taxon>
        <taxon>Dickeya</taxon>
    </lineage>
</organism>
<gene>
    <name evidence="1" type="ORF">RUJ08_17785</name>
</gene>
<dbReference type="RefSeq" id="WP_057084149.1">
    <property type="nucleotide sequence ID" value="NZ_CP104920.1"/>
</dbReference>
<protein>
    <submittedName>
        <fullName evidence="1">Uncharacterized protein</fullName>
    </submittedName>
</protein>
<evidence type="ECO:0000313" key="1">
    <source>
        <dbReference type="EMBL" id="MDV7043984.1"/>
    </source>
</evidence>
<keyword evidence="2" id="KW-1185">Reference proteome</keyword>